<dbReference type="EMBL" id="ML743642">
    <property type="protein sequence ID" value="KAE8132039.1"/>
    <property type="molecule type" value="Genomic_DNA"/>
</dbReference>
<organism evidence="1 2">
    <name type="scientific">Aspergillus pseudotamarii</name>
    <dbReference type="NCBI Taxonomy" id="132259"/>
    <lineage>
        <taxon>Eukaryota</taxon>
        <taxon>Fungi</taxon>
        <taxon>Dikarya</taxon>
        <taxon>Ascomycota</taxon>
        <taxon>Pezizomycotina</taxon>
        <taxon>Eurotiomycetes</taxon>
        <taxon>Eurotiomycetidae</taxon>
        <taxon>Eurotiales</taxon>
        <taxon>Aspergillaceae</taxon>
        <taxon>Aspergillus</taxon>
        <taxon>Aspergillus subgen. Circumdati</taxon>
    </lineage>
</organism>
<keyword evidence="2" id="KW-1185">Reference proteome</keyword>
<reference evidence="1 2" key="1">
    <citation type="submission" date="2019-04" db="EMBL/GenBank/DDBJ databases">
        <title>Friends and foes A comparative genomics study of 23 Aspergillus species from section Flavi.</title>
        <authorList>
            <consortium name="DOE Joint Genome Institute"/>
            <person name="Kjaerbolling I."/>
            <person name="Vesth T."/>
            <person name="Frisvad J.C."/>
            <person name="Nybo J.L."/>
            <person name="Theobald S."/>
            <person name="Kildgaard S."/>
            <person name="Isbrandt T."/>
            <person name="Kuo A."/>
            <person name="Sato A."/>
            <person name="Lyhne E.K."/>
            <person name="Kogle M.E."/>
            <person name="Wiebenga A."/>
            <person name="Kun R.S."/>
            <person name="Lubbers R.J."/>
            <person name="Makela M.R."/>
            <person name="Barry K."/>
            <person name="Chovatia M."/>
            <person name="Clum A."/>
            <person name="Daum C."/>
            <person name="Haridas S."/>
            <person name="He G."/>
            <person name="LaButti K."/>
            <person name="Lipzen A."/>
            <person name="Mondo S."/>
            <person name="Riley R."/>
            <person name="Salamov A."/>
            <person name="Simmons B.A."/>
            <person name="Magnuson J.K."/>
            <person name="Henrissat B."/>
            <person name="Mortensen U.H."/>
            <person name="Larsen T.O."/>
            <person name="Devries R.P."/>
            <person name="Grigoriev I.V."/>
            <person name="Machida M."/>
            <person name="Baker S.E."/>
            <person name="Andersen M.R."/>
        </authorList>
    </citation>
    <scope>NUCLEOTIDE SEQUENCE [LARGE SCALE GENOMIC DNA]</scope>
    <source>
        <strain evidence="1 2">CBS 117625</strain>
    </source>
</reference>
<evidence type="ECO:0000313" key="1">
    <source>
        <dbReference type="EMBL" id="KAE8132039.1"/>
    </source>
</evidence>
<proteinExistence type="predicted"/>
<protein>
    <submittedName>
        <fullName evidence="1">Uncharacterized protein</fullName>
    </submittedName>
</protein>
<dbReference type="Proteomes" id="UP000325672">
    <property type="component" value="Unassembled WGS sequence"/>
</dbReference>
<dbReference type="AlphaFoldDB" id="A0A5N6SDV6"/>
<name>A0A5N6SDV6_ASPPS</name>
<gene>
    <name evidence="1" type="ORF">BDV38DRAFT_262398</name>
</gene>
<evidence type="ECO:0000313" key="2">
    <source>
        <dbReference type="Proteomes" id="UP000325672"/>
    </source>
</evidence>
<accession>A0A5N6SDV6</accession>
<dbReference type="RefSeq" id="XP_031908102.1">
    <property type="nucleotide sequence ID" value="XM_032056100.1"/>
</dbReference>
<dbReference type="GeneID" id="43640310"/>
<sequence length="69" mass="7816">MGDSFTSTPSSTSYTNSPLEFTRAHGQNQHRKICSTETMWRGFCDICTIPCFASNFLFPCSWGIKTRNI</sequence>